<dbReference type="EMBL" id="CAJVQC010140596">
    <property type="protein sequence ID" value="CAG8843985.1"/>
    <property type="molecule type" value="Genomic_DNA"/>
</dbReference>
<comment type="caution">
    <text evidence="1">The sequence shown here is derived from an EMBL/GenBank/DDBJ whole genome shotgun (WGS) entry which is preliminary data.</text>
</comment>
<gene>
    <name evidence="1" type="ORF">RPERSI_LOCUS33015</name>
</gene>
<name>A0ACA9SP46_9GLOM</name>
<keyword evidence="2" id="KW-1185">Reference proteome</keyword>
<proteinExistence type="predicted"/>
<organism evidence="1 2">
    <name type="scientific">Racocetra persica</name>
    <dbReference type="NCBI Taxonomy" id="160502"/>
    <lineage>
        <taxon>Eukaryota</taxon>
        <taxon>Fungi</taxon>
        <taxon>Fungi incertae sedis</taxon>
        <taxon>Mucoromycota</taxon>
        <taxon>Glomeromycotina</taxon>
        <taxon>Glomeromycetes</taxon>
        <taxon>Diversisporales</taxon>
        <taxon>Gigasporaceae</taxon>
        <taxon>Racocetra</taxon>
    </lineage>
</organism>
<sequence length="83" mass="9645">MAKKIRQAQVTLLELGALDEALHYGPYSCFWWKTNKVFDNKDITYFPIRIGQKTKVILNDREFIITIAVGWTDRDIVSQLLAD</sequence>
<reference evidence="1" key="1">
    <citation type="submission" date="2021-06" db="EMBL/GenBank/DDBJ databases">
        <authorList>
            <person name="Kallberg Y."/>
            <person name="Tangrot J."/>
            <person name="Rosling A."/>
        </authorList>
    </citation>
    <scope>NUCLEOTIDE SEQUENCE</scope>
    <source>
        <strain evidence="1">MA461A</strain>
    </source>
</reference>
<accession>A0ACA9SP46</accession>
<evidence type="ECO:0000313" key="2">
    <source>
        <dbReference type="Proteomes" id="UP000789920"/>
    </source>
</evidence>
<protein>
    <submittedName>
        <fullName evidence="1">33825_t:CDS:1</fullName>
    </submittedName>
</protein>
<evidence type="ECO:0000313" key="1">
    <source>
        <dbReference type="EMBL" id="CAG8843985.1"/>
    </source>
</evidence>
<dbReference type="Proteomes" id="UP000789920">
    <property type="component" value="Unassembled WGS sequence"/>
</dbReference>
<feature type="non-terminal residue" evidence="1">
    <location>
        <position position="83"/>
    </location>
</feature>